<dbReference type="Gene3D" id="1.25.40.390">
    <property type="match status" value="1"/>
</dbReference>
<organism evidence="8 9">
    <name type="scientific">Belliella pelovolcani</name>
    <dbReference type="NCBI Taxonomy" id="529505"/>
    <lineage>
        <taxon>Bacteria</taxon>
        <taxon>Pseudomonadati</taxon>
        <taxon>Bacteroidota</taxon>
        <taxon>Cytophagia</taxon>
        <taxon>Cytophagales</taxon>
        <taxon>Cyclobacteriaceae</taxon>
        <taxon>Belliella</taxon>
    </lineage>
</organism>
<keyword evidence="3" id="KW-0732">Signal</keyword>
<evidence type="ECO:0000313" key="9">
    <source>
        <dbReference type="Proteomes" id="UP000186026"/>
    </source>
</evidence>
<evidence type="ECO:0000259" key="7">
    <source>
        <dbReference type="Pfam" id="PF14322"/>
    </source>
</evidence>
<evidence type="ECO:0000256" key="3">
    <source>
        <dbReference type="ARBA" id="ARBA00022729"/>
    </source>
</evidence>
<dbReference type="SUPFAM" id="SSF48452">
    <property type="entry name" value="TPR-like"/>
    <property type="match status" value="1"/>
</dbReference>
<reference evidence="9" key="1">
    <citation type="submission" date="2017-01" db="EMBL/GenBank/DDBJ databases">
        <authorList>
            <person name="Varghese N."/>
            <person name="Submissions S."/>
        </authorList>
    </citation>
    <scope>NUCLEOTIDE SEQUENCE [LARGE SCALE GENOMIC DNA]</scope>
    <source>
        <strain evidence="9">DSM 46698</strain>
    </source>
</reference>
<comment type="similarity">
    <text evidence="2">Belongs to the SusD family.</text>
</comment>
<evidence type="ECO:0000256" key="2">
    <source>
        <dbReference type="ARBA" id="ARBA00006275"/>
    </source>
</evidence>
<dbReference type="GO" id="GO:0009279">
    <property type="term" value="C:cell outer membrane"/>
    <property type="evidence" value="ECO:0007669"/>
    <property type="project" value="UniProtKB-SubCell"/>
</dbReference>
<dbReference type="RefSeq" id="WP_175606633.1">
    <property type="nucleotide sequence ID" value="NZ_FTOP01000002.1"/>
</dbReference>
<gene>
    <name evidence="8" type="ORF">SAMN05421761_102382</name>
</gene>
<evidence type="ECO:0000256" key="5">
    <source>
        <dbReference type="ARBA" id="ARBA00023237"/>
    </source>
</evidence>
<protein>
    <submittedName>
        <fullName evidence="8">SusD family protein</fullName>
    </submittedName>
</protein>
<sequence>MKSIVIMICAGVLLLVAGACEGFLDERPNKNIVIPSTLDDMQALLDASNWGMNQSPGFNLLSGDELVATPNAFLVYSLDEQEAYKWSESFFENEFSDWSVPYSQAFYANVILDGITDIDPSAEEERIRKDEIIGSALFLRANGFYNLLSQFAPAYQPGVNDGALGIPLRMDPNINIRVDRSDLKTCYDQVIGDLNTALPLLRDMNVYKSRPSKAAVHALLARIYLAIEEYEKALNHANSALGIHDVLMDYNEINASLRFPIPAFNEEVIYHTQMVSYLFSALVTTVVNPEIYNSYATEDLRRSVFFLNNAFGSVFKGTYSGTNNMFSGLATNELYMIKAECEARAGNTSVALGVLNQLLEKRWAAGSFEPLSASGEAVLDLILAERKKELLYRGVRWSDLRRLNRDPRYAQTLTRVVQGESYSLPPNSNRYTLPIPLNEVNVSGISQNNRN</sequence>
<dbReference type="Pfam" id="PF14322">
    <property type="entry name" value="SusD-like_3"/>
    <property type="match status" value="1"/>
</dbReference>
<dbReference type="PROSITE" id="PS51257">
    <property type="entry name" value="PROKAR_LIPOPROTEIN"/>
    <property type="match status" value="1"/>
</dbReference>
<evidence type="ECO:0000256" key="1">
    <source>
        <dbReference type="ARBA" id="ARBA00004442"/>
    </source>
</evidence>
<comment type="subcellular location">
    <subcellularLocation>
        <location evidence="1">Cell outer membrane</location>
    </subcellularLocation>
</comment>
<keyword evidence="4" id="KW-0472">Membrane</keyword>
<dbReference type="Pfam" id="PF07980">
    <property type="entry name" value="SusD_RagB"/>
    <property type="match status" value="1"/>
</dbReference>
<proteinExistence type="inferred from homology"/>
<dbReference type="EMBL" id="FTOP01000002">
    <property type="protein sequence ID" value="SIS65679.1"/>
    <property type="molecule type" value="Genomic_DNA"/>
</dbReference>
<dbReference type="InterPro" id="IPR011990">
    <property type="entry name" value="TPR-like_helical_dom_sf"/>
</dbReference>
<dbReference type="Proteomes" id="UP000186026">
    <property type="component" value="Unassembled WGS sequence"/>
</dbReference>
<evidence type="ECO:0000259" key="6">
    <source>
        <dbReference type="Pfam" id="PF07980"/>
    </source>
</evidence>
<dbReference type="InterPro" id="IPR033985">
    <property type="entry name" value="SusD-like_N"/>
</dbReference>
<dbReference type="STRING" id="529505.SAMN05421761_102382"/>
<keyword evidence="9" id="KW-1185">Reference proteome</keyword>
<evidence type="ECO:0000256" key="4">
    <source>
        <dbReference type="ARBA" id="ARBA00023136"/>
    </source>
</evidence>
<keyword evidence="5" id="KW-0998">Cell outer membrane</keyword>
<feature type="domain" description="SusD-like N-terminal" evidence="7">
    <location>
        <begin position="23"/>
        <end position="225"/>
    </location>
</feature>
<dbReference type="InterPro" id="IPR012944">
    <property type="entry name" value="SusD_RagB_dom"/>
</dbReference>
<evidence type="ECO:0000313" key="8">
    <source>
        <dbReference type="EMBL" id="SIS65679.1"/>
    </source>
</evidence>
<dbReference type="AlphaFoldDB" id="A0A1N7KVP4"/>
<feature type="domain" description="RagB/SusD" evidence="6">
    <location>
        <begin position="333"/>
        <end position="448"/>
    </location>
</feature>
<name>A0A1N7KVP4_9BACT</name>
<accession>A0A1N7KVP4</accession>